<evidence type="ECO:0000313" key="1">
    <source>
        <dbReference type="EMBL" id="KER22548.1"/>
    </source>
</evidence>
<dbReference type="AlphaFoldDB" id="A0A074Z644"/>
<name>A0A074Z644_OPIVI</name>
<protein>
    <submittedName>
        <fullName evidence="1">Uncharacterized protein</fullName>
    </submittedName>
</protein>
<dbReference type="Proteomes" id="UP000054324">
    <property type="component" value="Unassembled WGS sequence"/>
</dbReference>
<organism evidence="1 2">
    <name type="scientific">Opisthorchis viverrini</name>
    <name type="common">Southeast Asian liver fluke</name>
    <dbReference type="NCBI Taxonomy" id="6198"/>
    <lineage>
        <taxon>Eukaryota</taxon>
        <taxon>Metazoa</taxon>
        <taxon>Spiralia</taxon>
        <taxon>Lophotrochozoa</taxon>
        <taxon>Platyhelminthes</taxon>
        <taxon>Trematoda</taxon>
        <taxon>Digenea</taxon>
        <taxon>Opisthorchiida</taxon>
        <taxon>Opisthorchiata</taxon>
        <taxon>Opisthorchiidae</taxon>
        <taxon>Opisthorchis</taxon>
    </lineage>
</organism>
<gene>
    <name evidence="1" type="ORF">T265_09378</name>
</gene>
<reference evidence="1 2" key="1">
    <citation type="submission" date="2013-11" db="EMBL/GenBank/DDBJ databases">
        <title>Opisthorchis viverrini - life in the bile duct.</title>
        <authorList>
            <person name="Young N.D."/>
            <person name="Nagarajan N."/>
            <person name="Lin S.J."/>
            <person name="Korhonen P.K."/>
            <person name="Jex A.R."/>
            <person name="Hall R.S."/>
            <person name="Safavi-Hemami H."/>
            <person name="Kaewkong W."/>
            <person name="Bertrand D."/>
            <person name="Gao S."/>
            <person name="Seet Q."/>
            <person name="Wongkham S."/>
            <person name="Teh B.T."/>
            <person name="Wongkham C."/>
            <person name="Intapan P.M."/>
            <person name="Maleewong W."/>
            <person name="Yang X."/>
            <person name="Hu M."/>
            <person name="Wang Z."/>
            <person name="Hofmann A."/>
            <person name="Sternberg P.W."/>
            <person name="Tan P."/>
            <person name="Wang J."/>
            <person name="Gasser R.B."/>
        </authorList>
    </citation>
    <scope>NUCLEOTIDE SEQUENCE [LARGE SCALE GENOMIC DNA]</scope>
</reference>
<dbReference type="RefSeq" id="XP_009173686.1">
    <property type="nucleotide sequence ID" value="XM_009175422.1"/>
</dbReference>
<evidence type="ECO:0000313" key="2">
    <source>
        <dbReference type="Proteomes" id="UP000054324"/>
    </source>
</evidence>
<dbReference type="EMBL" id="KL596892">
    <property type="protein sequence ID" value="KER22548.1"/>
    <property type="molecule type" value="Genomic_DNA"/>
</dbReference>
<keyword evidence="2" id="KW-1185">Reference proteome</keyword>
<accession>A0A074Z644</accession>
<dbReference type="GeneID" id="20323547"/>
<dbReference type="CTD" id="20323547"/>
<proteinExistence type="predicted"/>
<sequence>MNRNQHARSSLDVRIAAEWITHLQLVSSAYLMAVPGSEPRRLACRASVRTCSHLSDVIGVPDSLNDDLVTVLVVMIN</sequence>
<dbReference type="KEGG" id="ovi:T265_09378"/>